<dbReference type="InterPro" id="IPR036249">
    <property type="entry name" value="Thioredoxin-like_sf"/>
</dbReference>
<dbReference type="EMBL" id="KK101963">
    <property type="protein sequence ID" value="KIY99082.1"/>
    <property type="molecule type" value="Genomic_DNA"/>
</dbReference>
<dbReference type="InterPro" id="IPR010987">
    <property type="entry name" value="Glutathione-S-Trfase_C-like"/>
</dbReference>
<evidence type="ECO:0000259" key="3">
    <source>
        <dbReference type="PROSITE" id="PS50405"/>
    </source>
</evidence>
<proteinExistence type="predicted"/>
<protein>
    <submittedName>
        <fullName evidence="4">Prostaglandin-H2 D-isomerase</fullName>
        <ecNumber evidence="4">5.3.99.2</ecNumber>
    </submittedName>
</protein>
<dbReference type="PROSITE" id="PS50404">
    <property type="entry name" value="GST_NTER"/>
    <property type="match status" value="1"/>
</dbReference>
<dbReference type="GO" id="GO:0006749">
    <property type="term" value="P:glutathione metabolic process"/>
    <property type="evidence" value="ECO:0007669"/>
    <property type="project" value="TreeGrafter"/>
</dbReference>
<dbReference type="GO" id="GO:0004364">
    <property type="term" value="F:glutathione transferase activity"/>
    <property type="evidence" value="ECO:0007669"/>
    <property type="project" value="TreeGrafter"/>
</dbReference>
<dbReference type="KEGG" id="mng:MNEG_8879"/>
<evidence type="ECO:0000259" key="2">
    <source>
        <dbReference type="PROSITE" id="PS50404"/>
    </source>
</evidence>
<dbReference type="Pfam" id="PF14497">
    <property type="entry name" value="GST_C_3"/>
    <property type="match status" value="1"/>
</dbReference>
<feature type="compositionally biased region" description="Low complexity" evidence="1">
    <location>
        <begin position="135"/>
        <end position="144"/>
    </location>
</feature>
<dbReference type="PANTHER" id="PTHR11571:SF150">
    <property type="entry name" value="GLUTATHIONE S-TRANSFERASE"/>
    <property type="match status" value="1"/>
</dbReference>
<gene>
    <name evidence="4" type="ORF">MNEG_8879</name>
</gene>
<dbReference type="GO" id="GO:0004667">
    <property type="term" value="F:prostaglandin-D synthase activity"/>
    <property type="evidence" value="ECO:0007669"/>
    <property type="project" value="UniProtKB-EC"/>
</dbReference>
<dbReference type="STRING" id="145388.A0A0D2JIB7"/>
<evidence type="ECO:0000313" key="5">
    <source>
        <dbReference type="Proteomes" id="UP000054498"/>
    </source>
</evidence>
<dbReference type="InterPro" id="IPR004045">
    <property type="entry name" value="Glutathione_S-Trfase_N"/>
</dbReference>
<dbReference type="CDD" id="cd03039">
    <property type="entry name" value="GST_N_Sigma_like"/>
    <property type="match status" value="1"/>
</dbReference>
<feature type="domain" description="GST N-terminal" evidence="2">
    <location>
        <begin position="2"/>
        <end position="79"/>
    </location>
</feature>
<dbReference type="SFLD" id="SFLDS00019">
    <property type="entry name" value="Glutathione_Transferase_(cytos"/>
    <property type="match status" value="1"/>
</dbReference>
<dbReference type="Pfam" id="PF02798">
    <property type="entry name" value="GST_N"/>
    <property type="match status" value="1"/>
</dbReference>
<dbReference type="Gene3D" id="1.20.1050.10">
    <property type="match status" value="1"/>
</dbReference>
<dbReference type="OrthoDB" id="414243at2759"/>
<feature type="region of interest" description="Disordered" evidence="1">
    <location>
        <begin position="135"/>
        <end position="156"/>
    </location>
</feature>
<dbReference type="InterPro" id="IPR050213">
    <property type="entry name" value="GST_superfamily"/>
</dbReference>
<organism evidence="4 5">
    <name type="scientific">Monoraphidium neglectum</name>
    <dbReference type="NCBI Taxonomy" id="145388"/>
    <lineage>
        <taxon>Eukaryota</taxon>
        <taxon>Viridiplantae</taxon>
        <taxon>Chlorophyta</taxon>
        <taxon>core chlorophytes</taxon>
        <taxon>Chlorophyceae</taxon>
        <taxon>CS clade</taxon>
        <taxon>Sphaeropleales</taxon>
        <taxon>Selenastraceae</taxon>
        <taxon>Monoraphidium</taxon>
    </lineage>
</organism>
<dbReference type="InterPro" id="IPR004046">
    <property type="entry name" value="GST_C"/>
</dbReference>
<sequence>MPTYKLYYFPLPGRAEVARLCGALGGLDLEDVRFKGEEWPKLKAIAPFGQAPFLEVDGKFVAQSAAIDRYLAAEAGLVPKDAFQAALADQAYALCHDIMQTLFDTFKIKHNAGGGAAAARPGDAVASRAVSPAAGGASSGCAGSNRQIQQPGADCRRPTRSPLLCFPQDADEKIKAREAAAAGPLKDRLALADALVDKAGDGFVTGPEITHGDLNLFVTLSALISGWLDGVPKTLLNDFPALKAYRNRVASDPRVKAFYEREDNQDNIRQAFKPDA</sequence>
<dbReference type="PANTHER" id="PTHR11571">
    <property type="entry name" value="GLUTATHIONE S-TRANSFERASE"/>
    <property type="match status" value="1"/>
</dbReference>
<dbReference type="SUPFAM" id="SSF52833">
    <property type="entry name" value="Thioredoxin-like"/>
    <property type="match status" value="1"/>
</dbReference>
<dbReference type="InterPro" id="IPR036282">
    <property type="entry name" value="Glutathione-S-Trfase_C_sf"/>
</dbReference>
<dbReference type="GeneID" id="25741754"/>
<evidence type="ECO:0000256" key="1">
    <source>
        <dbReference type="SAM" id="MobiDB-lite"/>
    </source>
</evidence>
<dbReference type="RefSeq" id="XP_013898102.1">
    <property type="nucleotide sequence ID" value="XM_014042648.1"/>
</dbReference>
<reference evidence="4 5" key="1">
    <citation type="journal article" date="2013" name="BMC Genomics">
        <title>Reconstruction of the lipid metabolism for the microalga Monoraphidium neglectum from its genome sequence reveals characteristics suitable for biofuel production.</title>
        <authorList>
            <person name="Bogen C."/>
            <person name="Al-Dilaimi A."/>
            <person name="Albersmeier A."/>
            <person name="Wichmann J."/>
            <person name="Grundmann M."/>
            <person name="Rupp O."/>
            <person name="Lauersen K.J."/>
            <person name="Blifernez-Klassen O."/>
            <person name="Kalinowski J."/>
            <person name="Goesmann A."/>
            <person name="Mussgnug J.H."/>
            <person name="Kruse O."/>
        </authorList>
    </citation>
    <scope>NUCLEOTIDE SEQUENCE [LARGE SCALE GENOMIC DNA]</scope>
    <source>
        <strain evidence="4 5">SAG 48.87</strain>
    </source>
</reference>
<evidence type="ECO:0000313" key="4">
    <source>
        <dbReference type="EMBL" id="KIY99082.1"/>
    </source>
</evidence>
<keyword evidence="4" id="KW-0413">Isomerase</keyword>
<dbReference type="Proteomes" id="UP000054498">
    <property type="component" value="Unassembled WGS sequence"/>
</dbReference>
<accession>A0A0D2JIB7</accession>
<dbReference type="InterPro" id="IPR040079">
    <property type="entry name" value="Glutathione_S-Trfase"/>
</dbReference>
<keyword evidence="5" id="KW-1185">Reference proteome</keyword>
<dbReference type="SUPFAM" id="SSF47616">
    <property type="entry name" value="GST C-terminal domain-like"/>
    <property type="match status" value="1"/>
</dbReference>
<dbReference type="AlphaFoldDB" id="A0A0D2JIB7"/>
<feature type="domain" description="GST C-terminal" evidence="3">
    <location>
        <begin position="138"/>
        <end position="275"/>
    </location>
</feature>
<dbReference type="EC" id="5.3.99.2" evidence="4"/>
<name>A0A0D2JIB7_9CHLO</name>
<dbReference type="Gene3D" id="1.20.1050.130">
    <property type="match status" value="1"/>
</dbReference>
<dbReference type="PROSITE" id="PS50405">
    <property type="entry name" value="GST_CTER"/>
    <property type="match status" value="1"/>
</dbReference>
<dbReference type="FunFam" id="3.40.30.10:FF:000258">
    <property type="entry name" value="Glutathione S-transferase"/>
    <property type="match status" value="1"/>
</dbReference>